<sequence length="218" mass="24849">MLNPQKSRKYYLPGTFPSLKVTEELASMIGFAGEIDPSELTAKLSQSRQNGSSSLWKKVRLAKAENRRILDQVAQDRSSLREEHHAVIDALNSEHSQRLQILEAQREFEAAISEQMQREVNEKALEIESLRQSLQRLENDMGQLKIETAALEGKQKVAQDALKTSQEDLSEAVKLAREVESTMKDINGKMRIVQREVLDFSDHTKRMFAEAQDLEKIV</sequence>
<dbReference type="Proteomes" id="UP001465976">
    <property type="component" value="Unassembled WGS sequence"/>
</dbReference>
<keyword evidence="3" id="KW-1185">Reference proteome</keyword>
<gene>
    <name evidence="2" type="ORF">V5O48_016247</name>
</gene>
<protein>
    <submittedName>
        <fullName evidence="2">Uncharacterized protein</fullName>
    </submittedName>
</protein>
<name>A0ABR3ESJ8_9AGAR</name>
<feature type="coiled-coil region" evidence="1">
    <location>
        <begin position="113"/>
        <end position="154"/>
    </location>
</feature>
<dbReference type="EMBL" id="JBAHYK010002127">
    <property type="protein sequence ID" value="KAL0565771.1"/>
    <property type="molecule type" value="Genomic_DNA"/>
</dbReference>
<accession>A0ABR3ESJ8</accession>
<keyword evidence="1" id="KW-0175">Coiled coil</keyword>
<organism evidence="2 3">
    <name type="scientific">Marasmius crinis-equi</name>
    <dbReference type="NCBI Taxonomy" id="585013"/>
    <lineage>
        <taxon>Eukaryota</taxon>
        <taxon>Fungi</taxon>
        <taxon>Dikarya</taxon>
        <taxon>Basidiomycota</taxon>
        <taxon>Agaricomycotina</taxon>
        <taxon>Agaricomycetes</taxon>
        <taxon>Agaricomycetidae</taxon>
        <taxon>Agaricales</taxon>
        <taxon>Marasmiineae</taxon>
        <taxon>Marasmiaceae</taxon>
        <taxon>Marasmius</taxon>
    </lineage>
</organism>
<evidence type="ECO:0000256" key="1">
    <source>
        <dbReference type="SAM" id="Coils"/>
    </source>
</evidence>
<evidence type="ECO:0000313" key="2">
    <source>
        <dbReference type="EMBL" id="KAL0565771.1"/>
    </source>
</evidence>
<comment type="caution">
    <text evidence="2">The sequence shown here is derived from an EMBL/GenBank/DDBJ whole genome shotgun (WGS) entry which is preliminary data.</text>
</comment>
<reference evidence="2 3" key="1">
    <citation type="submission" date="2024-02" db="EMBL/GenBank/DDBJ databases">
        <title>A draft genome for the cacao thread blight pathogen Marasmius crinis-equi.</title>
        <authorList>
            <person name="Cohen S.P."/>
            <person name="Baruah I.K."/>
            <person name="Amoako-Attah I."/>
            <person name="Bukari Y."/>
            <person name="Meinhardt L.W."/>
            <person name="Bailey B.A."/>
        </authorList>
    </citation>
    <scope>NUCLEOTIDE SEQUENCE [LARGE SCALE GENOMIC DNA]</scope>
    <source>
        <strain evidence="2 3">GH-76</strain>
    </source>
</reference>
<proteinExistence type="predicted"/>
<evidence type="ECO:0000313" key="3">
    <source>
        <dbReference type="Proteomes" id="UP001465976"/>
    </source>
</evidence>